<dbReference type="PANTHER" id="PTHR12231">
    <property type="entry name" value="CTX-RELATED TYPE I TRANSMEMBRANE PROTEIN"/>
    <property type="match status" value="1"/>
</dbReference>
<comment type="caution">
    <text evidence="6">The sequence shown here is derived from an EMBL/GenBank/DDBJ whole genome shotgun (WGS) entry which is preliminary data.</text>
</comment>
<evidence type="ECO:0000256" key="2">
    <source>
        <dbReference type="ARBA" id="ARBA00022737"/>
    </source>
</evidence>
<dbReference type="Gene3D" id="2.60.40.10">
    <property type="entry name" value="Immunoglobulins"/>
    <property type="match status" value="2"/>
</dbReference>
<dbReference type="InterPro" id="IPR013783">
    <property type="entry name" value="Ig-like_fold"/>
</dbReference>
<dbReference type="InterPro" id="IPR007110">
    <property type="entry name" value="Ig-like_dom"/>
</dbReference>
<keyword evidence="1" id="KW-0732">Signal</keyword>
<evidence type="ECO:0000256" key="1">
    <source>
        <dbReference type="ARBA" id="ARBA00022729"/>
    </source>
</evidence>
<evidence type="ECO:0000256" key="4">
    <source>
        <dbReference type="ARBA" id="ARBA00023319"/>
    </source>
</evidence>
<organism evidence="6 7">
    <name type="scientific">Sinanodonta woodiana</name>
    <name type="common">Chinese pond mussel</name>
    <name type="synonym">Anodonta woodiana</name>
    <dbReference type="NCBI Taxonomy" id="1069815"/>
    <lineage>
        <taxon>Eukaryota</taxon>
        <taxon>Metazoa</taxon>
        <taxon>Spiralia</taxon>
        <taxon>Lophotrochozoa</taxon>
        <taxon>Mollusca</taxon>
        <taxon>Bivalvia</taxon>
        <taxon>Autobranchia</taxon>
        <taxon>Heteroconchia</taxon>
        <taxon>Palaeoheterodonta</taxon>
        <taxon>Unionida</taxon>
        <taxon>Unionoidea</taxon>
        <taxon>Unionidae</taxon>
        <taxon>Unioninae</taxon>
        <taxon>Sinanodonta</taxon>
    </lineage>
</organism>
<feature type="domain" description="Ig-like" evidence="5">
    <location>
        <begin position="96"/>
        <end position="169"/>
    </location>
</feature>
<evidence type="ECO:0000313" key="7">
    <source>
        <dbReference type="Proteomes" id="UP001634394"/>
    </source>
</evidence>
<keyword evidence="3" id="KW-1015">Disulfide bond</keyword>
<evidence type="ECO:0000313" key="6">
    <source>
        <dbReference type="EMBL" id="KAL3885037.1"/>
    </source>
</evidence>
<feature type="domain" description="Ig-like" evidence="5">
    <location>
        <begin position="1"/>
        <end position="75"/>
    </location>
</feature>
<keyword evidence="7" id="KW-1185">Reference proteome</keyword>
<name>A0ABD3XJ44_SINWO</name>
<evidence type="ECO:0000256" key="3">
    <source>
        <dbReference type="ARBA" id="ARBA00023157"/>
    </source>
</evidence>
<dbReference type="InterPro" id="IPR051170">
    <property type="entry name" value="Neural/epithelial_adhesion"/>
</dbReference>
<dbReference type="EMBL" id="JBJQND010000002">
    <property type="protein sequence ID" value="KAL3885037.1"/>
    <property type="molecule type" value="Genomic_DNA"/>
</dbReference>
<evidence type="ECO:0000259" key="5">
    <source>
        <dbReference type="PROSITE" id="PS50835"/>
    </source>
</evidence>
<keyword evidence="2" id="KW-0677">Repeat</keyword>
<reference evidence="6 7" key="1">
    <citation type="submission" date="2024-11" db="EMBL/GenBank/DDBJ databases">
        <title>Chromosome-level genome assembly of the freshwater bivalve Anodonta woodiana.</title>
        <authorList>
            <person name="Chen X."/>
        </authorList>
    </citation>
    <scope>NUCLEOTIDE SEQUENCE [LARGE SCALE GENOMIC DNA]</scope>
    <source>
        <strain evidence="6">MN2024</strain>
        <tissue evidence="6">Gills</tissue>
    </source>
</reference>
<dbReference type="PROSITE" id="PS50835">
    <property type="entry name" value="IG_LIKE"/>
    <property type="match status" value="2"/>
</dbReference>
<protein>
    <recommendedName>
        <fullName evidence="5">Ig-like domain-containing protein</fullName>
    </recommendedName>
</protein>
<dbReference type="AlphaFoldDB" id="A0ABD3XJ44"/>
<dbReference type="PANTHER" id="PTHR12231:SF253">
    <property type="entry name" value="DPR-INTERACTING PROTEIN ETA, ISOFORM B-RELATED"/>
    <property type="match status" value="1"/>
</dbReference>
<dbReference type="SMART" id="SM00408">
    <property type="entry name" value="IGc2"/>
    <property type="match status" value="2"/>
</dbReference>
<dbReference type="InterPro" id="IPR003598">
    <property type="entry name" value="Ig_sub2"/>
</dbReference>
<gene>
    <name evidence="6" type="ORF">ACJMK2_025136</name>
</gene>
<proteinExistence type="predicted"/>
<dbReference type="Proteomes" id="UP001634394">
    <property type="component" value="Unassembled WGS sequence"/>
</dbReference>
<accession>A0ABD3XJ44</accession>
<sequence length="169" mass="18086">MSINLNADTILSCNSNEPGVTYTWLYQGSKSLPLGVSIIGGNHLAIIGAESSNVGTFTCVINKNGHQAASTTNVTIISEKAHVLSVIASPNPPQTGHRVDIHCDATGYPTPAIYWSYTDTMGLTHMTISTSFPNPTTVRIENFQPSIHGGTWSCIARNNLGVDRLSIQM</sequence>
<keyword evidence="4" id="KW-0393">Immunoglobulin domain</keyword>
<dbReference type="Pfam" id="PF13927">
    <property type="entry name" value="Ig_3"/>
    <property type="match status" value="1"/>
</dbReference>
<dbReference type="InterPro" id="IPR036179">
    <property type="entry name" value="Ig-like_dom_sf"/>
</dbReference>
<dbReference type="SUPFAM" id="SSF48726">
    <property type="entry name" value="Immunoglobulin"/>
    <property type="match status" value="2"/>
</dbReference>